<dbReference type="PROSITE" id="PS51186">
    <property type="entry name" value="GNAT"/>
    <property type="match status" value="1"/>
</dbReference>
<dbReference type="Pfam" id="PF00583">
    <property type="entry name" value="Acetyltransf_1"/>
    <property type="match status" value="1"/>
</dbReference>
<dbReference type="Gene3D" id="3.40.630.30">
    <property type="match status" value="1"/>
</dbReference>
<dbReference type="InterPro" id="IPR051822">
    <property type="entry name" value="Glycosyl_Hydrolase_84"/>
</dbReference>
<dbReference type="RefSeq" id="WP_344268894.1">
    <property type="nucleotide sequence ID" value="NZ_BAAAMR010000033.1"/>
</dbReference>
<comment type="caution">
    <text evidence="2">The sequence shown here is derived from an EMBL/GenBank/DDBJ whole genome shotgun (WGS) entry which is preliminary data.</text>
</comment>
<organism evidence="2 3">
    <name type="scientific">Actinomadura napierensis</name>
    <dbReference type="NCBI Taxonomy" id="267854"/>
    <lineage>
        <taxon>Bacteria</taxon>
        <taxon>Bacillati</taxon>
        <taxon>Actinomycetota</taxon>
        <taxon>Actinomycetes</taxon>
        <taxon>Streptosporangiales</taxon>
        <taxon>Thermomonosporaceae</taxon>
        <taxon>Actinomadura</taxon>
    </lineage>
</organism>
<evidence type="ECO:0000259" key="1">
    <source>
        <dbReference type="PROSITE" id="PS51186"/>
    </source>
</evidence>
<dbReference type="Proteomes" id="UP001501020">
    <property type="component" value="Unassembled WGS sequence"/>
</dbReference>
<gene>
    <name evidence="2" type="ORF">GCM10009727_39770</name>
</gene>
<protein>
    <recommendedName>
        <fullName evidence="1">N-acetyltransferase domain-containing protein</fullName>
    </recommendedName>
</protein>
<dbReference type="InterPro" id="IPR000182">
    <property type="entry name" value="GNAT_dom"/>
</dbReference>
<proteinExistence type="predicted"/>
<dbReference type="PANTHER" id="PTHR13170:SF16">
    <property type="entry name" value="PROTEIN O-GLCNACASE"/>
    <property type="match status" value="1"/>
</dbReference>
<reference evidence="2 3" key="1">
    <citation type="journal article" date="2019" name="Int. J. Syst. Evol. Microbiol.">
        <title>The Global Catalogue of Microorganisms (GCM) 10K type strain sequencing project: providing services to taxonomists for standard genome sequencing and annotation.</title>
        <authorList>
            <consortium name="The Broad Institute Genomics Platform"/>
            <consortium name="The Broad Institute Genome Sequencing Center for Infectious Disease"/>
            <person name="Wu L."/>
            <person name="Ma J."/>
        </authorList>
    </citation>
    <scope>NUCLEOTIDE SEQUENCE [LARGE SCALE GENOMIC DNA]</scope>
    <source>
        <strain evidence="2 3">JCM 13850</strain>
    </source>
</reference>
<sequence>MTAGPRTAPLPVRPARAGDPDEVRRIYDICLRTAALGRDATGLVADPRLLGDVFVGPYLARSPDLAWVLAPAGSPPVGYVLAVADTVSFERELDRTWWPPVRARVADRPAEPGSPDAWLRAYVDDPPRTSPDLTGRYPAHLHVDLLPEAQGGGNGRRLITTVTEALRDRGVPGVHLGVNARNTNALGFYAHMGFQLLDDGPQTKFFGMRLDPRP</sequence>
<dbReference type="PANTHER" id="PTHR13170">
    <property type="entry name" value="O-GLCNACASE"/>
    <property type="match status" value="1"/>
</dbReference>
<name>A0ABN2ZGT3_9ACTN</name>
<evidence type="ECO:0000313" key="3">
    <source>
        <dbReference type="Proteomes" id="UP001501020"/>
    </source>
</evidence>
<evidence type="ECO:0000313" key="2">
    <source>
        <dbReference type="EMBL" id="GAA2141938.1"/>
    </source>
</evidence>
<dbReference type="EMBL" id="BAAAMR010000033">
    <property type="protein sequence ID" value="GAA2141938.1"/>
    <property type="molecule type" value="Genomic_DNA"/>
</dbReference>
<dbReference type="SUPFAM" id="SSF55729">
    <property type="entry name" value="Acyl-CoA N-acyltransferases (Nat)"/>
    <property type="match status" value="1"/>
</dbReference>
<dbReference type="InterPro" id="IPR016181">
    <property type="entry name" value="Acyl_CoA_acyltransferase"/>
</dbReference>
<accession>A0ABN2ZGT3</accession>
<keyword evidence="3" id="KW-1185">Reference proteome</keyword>
<feature type="domain" description="N-acetyltransferase" evidence="1">
    <location>
        <begin position="76"/>
        <end position="213"/>
    </location>
</feature>